<accession>A0ABY4EDI6</accession>
<feature type="domain" description="LA2681-like HEPN" evidence="1">
    <location>
        <begin position="304"/>
        <end position="492"/>
    </location>
</feature>
<evidence type="ECO:0000313" key="3">
    <source>
        <dbReference type="Proteomes" id="UP000832034"/>
    </source>
</evidence>
<dbReference type="Proteomes" id="UP000832034">
    <property type="component" value="Chromosome"/>
</dbReference>
<keyword evidence="3" id="KW-1185">Reference proteome</keyword>
<gene>
    <name evidence="2" type="ORF">LVJ81_04455</name>
</gene>
<dbReference type="EMBL" id="CP091512">
    <property type="protein sequence ID" value="UOO93289.1"/>
    <property type="molecule type" value="Genomic_DNA"/>
</dbReference>
<dbReference type="InterPro" id="IPR040826">
    <property type="entry name" value="HEPN_LA2681"/>
</dbReference>
<reference evidence="2" key="2">
    <citation type="journal article" date="2022" name="Res Sq">
        <title>Evolution of multicellular longitudinally dividing oral cavity symbionts (Neisseriaceae).</title>
        <authorList>
            <person name="Nyongesa S."/>
            <person name="Weber P."/>
            <person name="Bernet E."/>
            <person name="Pullido F."/>
            <person name="Nieckarz M."/>
            <person name="Delaby M."/>
            <person name="Nieves C."/>
            <person name="Viehboeck T."/>
            <person name="Krause N."/>
            <person name="Rivera-Millot A."/>
            <person name="Nakamura A."/>
            <person name="Vischer N."/>
            <person name="VanNieuwenhze M."/>
            <person name="Brun Y."/>
            <person name="Cava F."/>
            <person name="Bulgheresi S."/>
            <person name="Veyrier F."/>
        </authorList>
    </citation>
    <scope>NUCLEOTIDE SEQUENCE</scope>
    <source>
        <strain evidence="2">SAG 1488-6</strain>
    </source>
</reference>
<protein>
    <recommendedName>
        <fullName evidence="1">LA2681-like HEPN domain-containing protein</fullName>
    </recommendedName>
</protein>
<sequence>MNHPIGSSDIHIIESFIQQGSFQEALQQCQQALVKVEASLIYSDLCQYYIQLIGQLIDIGIYLQCPQTIEQAILLLQMNQDEFLAYSKGTYYYFLANAKFDLVKLENRGESIGMTNIHQYNEIKNLYWQAAVSIGANTEPFLFAQNTINLANLLKQQYRFSEAMRFYDTHINQTAIWIEACMGRAMCLESIAKFWQHGTDKLVYEVIKNYEQIYHSKQRPEWSEYKDNLLSQITWLKKQISFDEVEAQIEQDKADFEQMTPFRQWCLKQNLTLNVHALYCSCVATERDNLMIVSNNPIARFDILKFEQYLNRIKSEFSLMRVLYYEAVHDESKQHDFETGFTSLPEAEVINLNVEKLRTCFRLNFSILDKLAIILCRYFDLKVSNKTYFTTFWDGNRDILESKDNFALIALRSIINDLSNQEKGQFHFYKKWRNKLEHDLLFLTENGGYAPNSIYFDTDAIWVKLNEFEENLLNLMQLTRSAIFSTVFAISEDLRQRALNHSDENLQEVKIYLKPYD</sequence>
<name>A0ABY4EDI6_VITST</name>
<evidence type="ECO:0000259" key="1">
    <source>
        <dbReference type="Pfam" id="PF18733"/>
    </source>
</evidence>
<dbReference type="Pfam" id="PF18733">
    <property type="entry name" value="HEPN_LA2681"/>
    <property type="match status" value="1"/>
</dbReference>
<dbReference type="InterPro" id="IPR011990">
    <property type="entry name" value="TPR-like_helical_dom_sf"/>
</dbReference>
<proteinExistence type="predicted"/>
<dbReference type="RefSeq" id="WP_019957629.1">
    <property type="nucleotide sequence ID" value="NZ_CP091512.1"/>
</dbReference>
<evidence type="ECO:0000313" key="2">
    <source>
        <dbReference type="EMBL" id="UOO93289.1"/>
    </source>
</evidence>
<organism evidence="2 3">
    <name type="scientific">Vitreoscilla stercoraria</name>
    <dbReference type="NCBI Taxonomy" id="61"/>
    <lineage>
        <taxon>Bacteria</taxon>
        <taxon>Pseudomonadati</taxon>
        <taxon>Pseudomonadota</taxon>
        <taxon>Betaproteobacteria</taxon>
        <taxon>Neisseriales</taxon>
        <taxon>Neisseriaceae</taxon>
        <taxon>Vitreoscilla</taxon>
    </lineage>
</organism>
<dbReference type="Gene3D" id="1.25.40.10">
    <property type="entry name" value="Tetratricopeptide repeat domain"/>
    <property type="match status" value="1"/>
</dbReference>
<reference evidence="2" key="1">
    <citation type="submission" date="2021-12" db="EMBL/GenBank/DDBJ databases">
        <authorList>
            <person name="Veyrier F.J."/>
        </authorList>
    </citation>
    <scope>NUCLEOTIDE SEQUENCE</scope>
    <source>
        <strain evidence="2">SAG 1488-6</strain>
    </source>
</reference>